<proteinExistence type="predicted"/>
<protein>
    <submittedName>
        <fullName evidence="1">Uncharacterized protein</fullName>
    </submittedName>
</protein>
<dbReference type="EMBL" id="GGEC01003270">
    <property type="protein sequence ID" value="MBW83753.1"/>
    <property type="molecule type" value="Transcribed_RNA"/>
</dbReference>
<sequence>MEINNRGRNNVIDAPSLHNQFPLAIAEHEQPAQK</sequence>
<evidence type="ECO:0000313" key="1">
    <source>
        <dbReference type="EMBL" id="MBW83753.1"/>
    </source>
</evidence>
<dbReference type="AlphaFoldDB" id="A0A2P2IRB4"/>
<reference evidence="1" key="1">
    <citation type="submission" date="2018-02" db="EMBL/GenBank/DDBJ databases">
        <title>Rhizophora mucronata_Transcriptome.</title>
        <authorList>
            <person name="Meera S.P."/>
            <person name="Sreeshan A."/>
            <person name="Augustine A."/>
        </authorList>
    </citation>
    <scope>NUCLEOTIDE SEQUENCE</scope>
    <source>
        <tissue evidence="1">Leaf</tissue>
    </source>
</reference>
<organism evidence="1">
    <name type="scientific">Rhizophora mucronata</name>
    <name type="common">Asiatic mangrove</name>
    <dbReference type="NCBI Taxonomy" id="61149"/>
    <lineage>
        <taxon>Eukaryota</taxon>
        <taxon>Viridiplantae</taxon>
        <taxon>Streptophyta</taxon>
        <taxon>Embryophyta</taxon>
        <taxon>Tracheophyta</taxon>
        <taxon>Spermatophyta</taxon>
        <taxon>Magnoliopsida</taxon>
        <taxon>eudicotyledons</taxon>
        <taxon>Gunneridae</taxon>
        <taxon>Pentapetalae</taxon>
        <taxon>rosids</taxon>
        <taxon>fabids</taxon>
        <taxon>Malpighiales</taxon>
        <taxon>Rhizophoraceae</taxon>
        <taxon>Rhizophora</taxon>
    </lineage>
</organism>
<name>A0A2P2IRB4_RHIMU</name>
<accession>A0A2P2IRB4</accession>